<gene>
    <name evidence="2" type="ORF">BT96DRAFT_1002542</name>
</gene>
<sequence>MASSANVKRKAENSLPEQPPYKAKSLTCRKPLIDIENNIDNPKAQKHDGFSIKQVAEAVRTEKSAIRMLKVSDYTNSGSALVHEVVPTVYQENRRLKAVIWVLEEALAVERTRVKQLHTKLAENHV</sequence>
<accession>A0A6A4GXU2</accession>
<reference evidence="2" key="1">
    <citation type="journal article" date="2019" name="Environ. Microbiol.">
        <title>Fungal ecological strategies reflected in gene transcription - a case study of two litter decomposers.</title>
        <authorList>
            <person name="Barbi F."/>
            <person name="Kohler A."/>
            <person name="Barry K."/>
            <person name="Baskaran P."/>
            <person name="Daum C."/>
            <person name="Fauchery L."/>
            <person name="Ihrmark K."/>
            <person name="Kuo A."/>
            <person name="LaButti K."/>
            <person name="Lipzen A."/>
            <person name="Morin E."/>
            <person name="Grigoriev I.V."/>
            <person name="Henrissat B."/>
            <person name="Lindahl B."/>
            <person name="Martin F."/>
        </authorList>
    </citation>
    <scope>NUCLEOTIDE SEQUENCE</scope>
    <source>
        <strain evidence="2">JB14</strain>
    </source>
</reference>
<dbReference type="Proteomes" id="UP000799118">
    <property type="component" value="Unassembled WGS sequence"/>
</dbReference>
<protein>
    <submittedName>
        <fullName evidence="2">Uncharacterized protein</fullName>
    </submittedName>
</protein>
<proteinExistence type="predicted"/>
<feature type="region of interest" description="Disordered" evidence="1">
    <location>
        <begin position="1"/>
        <end position="22"/>
    </location>
</feature>
<name>A0A6A4GXU2_9AGAR</name>
<keyword evidence="3" id="KW-1185">Reference proteome</keyword>
<organism evidence="2 3">
    <name type="scientific">Gymnopus androsaceus JB14</name>
    <dbReference type="NCBI Taxonomy" id="1447944"/>
    <lineage>
        <taxon>Eukaryota</taxon>
        <taxon>Fungi</taxon>
        <taxon>Dikarya</taxon>
        <taxon>Basidiomycota</taxon>
        <taxon>Agaricomycotina</taxon>
        <taxon>Agaricomycetes</taxon>
        <taxon>Agaricomycetidae</taxon>
        <taxon>Agaricales</taxon>
        <taxon>Marasmiineae</taxon>
        <taxon>Omphalotaceae</taxon>
        <taxon>Gymnopus</taxon>
    </lineage>
</organism>
<evidence type="ECO:0000313" key="3">
    <source>
        <dbReference type="Proteomes" id="UP000799118"/>
    </source>
</evidence>
<evidence type="ECO:0000313" key="2">
    <source>
        <dbReference type="EMBL" id="KAE9390160.1"/>
    </source>
</evidence>
<dbReference type="AlphaFoldDB" id="A0A6A4GXU2"/>
<dbReference type="EMBL" id="ML769668">
    <property type="protein sequence ID" value="KAE9390160.1"/>
    <property type="molecule type" value="Genomic_DNA"/>
</dbReference>
<evidence type="ECO:0000256" key="1">
    <source>
        <dbReference type="SAM" id="MobiDB-lite"/>
    </source>
</evidence>